<dbReference type="RefSeq" id="WP_162004957.1">
    <property type="nucleotide sequence ID" value="NZ_BKZW01000001.1"/>
</dbReference>
<dbReference type="Pfam" id="PF08282">
    <property type="entry name" value="Hydrolase_3"/>
    <property type="match status" value="1"/>
</dbReference>
<dbReference type="SUPFAM" id="SSF56784">
    <property type="entry name" value="HAD-like"/>
    <property type="match status" value="1"/>
</dbReference>
<accession>A0A5J4KGL1</accession>
<evidence type="ECO:0008006" key="3">
    <source>
        <dbReference type="Google" id="ProtNLM"/>
    </source>
</evidence>
<protein>
    <recommendedName>
        <fullName evidence="3">ATPase P</fullName>
    </recommendedName>
</protein>
<dbReference type="InterPro" id="IPR036412">
    <property type="entry name" value="HAD-like_sf"/>
</dbReference>
<dbReference type="Proteomes" id="UP000326912">
    <property type="component" value="Unassembled WGS sequence"/>
</dbReference>
<evidence type="ECO:0000313" key="1">
    <source>
        <dbReference type="EMBL" id="GER86843.1"/>
    </source>
</evidence>
<sequence>MAIKIEIPQRGVIELQHAVFDVNGTLAVDGIAIPGAIDRLKTLSEHLSIHLITSGTHGKLAEIERTLGFPIREIHHGDEKMRYVQSLGPATVIAFGNGVNDASMLRLATIGVAVVTPEGIATRALQGADVVAYGPLHAIDLLLKPNRLIATLRG</sequence>
<dbReference type="InterPro" id="IPR023214">
    <property type="entry name" value="HAD_sf"/>
</dbReference>
<reference evidence="1 2" key="1">
    <citation type="submission" date="2019-10" db="EMBL/GenBank/DDBJ databases">
        <title>Dictyobacter vulcani sp. nov., within the class Ktedonobacteria, isolated from soil of volcanic Mt. Zao.</title>
        <authorList>
            <person name="Zheng Y."/>
            <person name="Wang C.M."/>
            <person name="Sakai Y."/>
            <person name="Abe K."/>
            <person name="Yokota A."/>
            <person name="Yabe S."/>
        </authorList>
    </citation>
    <scope>NUCLEOTIDE SEQUENCE [LARGE SCALE GENOMIC DNA]</scope>
    <source>
        <strain evidence="1 2">W12</strain>
    </source>
</reference>
<evidence type="ECO:0000313" key="2">
    <source>
        <dbReference type="Proteomes" id="UP000326912"/>
    </source>
</evidence>
<gene>
    <name evidence="1" type="ORF">KDW_10050</name>
</gene>
<comment type="caution">
    <text evidence="1">The sequence shown here is derived from an EMBL/GenBank/DDBJ whole genome shotgun (WGS) entry which is preliminary data.</text>
</comment>
<proteinExistence type="predicted"/>
<keyword evidence="2" id="KW-1185">Reference proteome</keyword>
<dbReference type="EMBL" id="BKZW01000001">
    <property type="protein sequence ID" value="GER86843.1"/>
    <property type="molecule type" value="Genomic_DNA"/>
</dbReference>
<organism evidence="1 2">
    <name type="scientific">Dictyobacter vulcani</name>
    <dbReference type="NCBI Taxonomy" id="2607529"/>
    <lineage>
        <taxon>Bacteria</taxon>
        <taxon>Bacillati</taxon>
        <taxon>Chloroflexota</taxon>
        <taxon>Ktedonobacteria</taxon>
        <taxon>Ktedonobacterales</taxon>
        <taxon>Dictyobacteraceae</taxon>
        <taxon>Dictyobacter</taxon>
    </lineage>
</organism>
<dbReference type="Gene3D" id="3.40.50.1000">
    <property type="entry name" value="HAD superfamily/HAD-like"/>
    <property type="match status" value="1"/>
</dbReference>
<dbReference type="AlphaFoldDB" id="A0A5J4KGL1"/>
<name>A0A5J4KGL1_9CHLR</name>